<evidence type="ECO:0000313" key="8">
    <source>
        <dbReference type="Proteomes" id="UP000008144"/>
    </source>
</evidence>
<proteinExistence type="predicted"/>
<accession>F6ZT48</accession>
<evidence type="ECO:0000259" key="6">
    <source>
        <dbReference type="Pfam" id="PF04116"/>
    </source>
</evidence>
<dbReference type="OMA" id="WIWATIA"/>
<reference evidence="7" key="4">
    <citation type="submission" date="2025-09" db="UniProtKB">
        <authorList>
            <consortium name="Ensembl"/>
        </authorList>
    </citation>
    <scope>IDENTIFICATION</scope>
</reference>
<keyword evidence="8" id="KW-1185">Reference proteome</keyword>
<comment type="subcellular location">
    <subcellularLocation>
        <location evidence="1">Membrane</location>
    </subcellularLocation>
</comment>
<evidence type="ECO:0000256" key="2">
    <source>
        <dbReference type="ARBA" id="ARBA00022692"/>
    </source>
</evidence>
<keyword evidence="3 5" id="KW-1133">Transmembrane helix</keyword>
<evidence type="ECO:0000256" key="3">
    <source>
        <dbReference type="ARBA" id="ARBA00022989"/>
    </source>
</evidence>
<evidence type="ECO:0000256" key="5">
    <source>
        <dbReference type="SAM" id="Phobius"/>
    </source>
</evidence>
<protein>
    <recommendedName>
        <fullName evidence="6">Fatty acid hydroxylase domain-containing protein</fullName>
    </recommendedName>
</protein>
<keyword evidence="4 5" id="KW-0472">Membrane</keyword>
<keyword evidence="2 5" id="KW-0812">Transmembrane</keyword>
<reference evidence="7" key="3">
    <citation type="submission" date="2025-08" db="UniProtKB">
        <authorList>
            <consortium name="Ensembl"/>
        </authorList>
    </citation>
    <scope>IDENTIFICATION</scope>
</reference>
<dbReference type="Proteomes" id="UP000008144">
    <property type="component" value="Chromosome 2"/>
</dbReference>
<sequence length="232" mass="27048">MDYINQATAYLNLQWSSVLHLFGNEKKNVFVIGTSLVLFLSFCAVNSFFMFLDFTGKPKFLHKYKIQKDKNIPVEPARFLHCCKVAFRNELLSCGMVLFLYPVMQCTGMTCQAPLPPIWEGFLHFVAFVLVDEFIFYYSHRLFHHPFIYKHIHKMHHEWIAPISIAASYAHPIEHIVSNALPLLVGPILMGSHIAVVWIWLVIAQFETCLHHCNYHFPVMSSPQFHDYHHVK</sequence>
<dbReference type="GO" id="GO:0005506">
    <property type="term" value="F:iron ion binding"/>
    <property type="evidence" value="ECO:0007669"/>
    <property type="project" value="InterPro"/>
</dbReference>
<evidence type="ECO:0000313" key="7">
    <source>
        <dbReference type="Ensembl" id="ENSCINP00000007869.3"/>
    </source>
</evidence>
<organism evidence="7 8">
    <name type="scientific">Ciona intestinalis</name>
    <name type="common">Transparent sea squirt</name>
    <name type="synonym">Ascidia intestinalis</name>
    <dbReference type="NCBI Taxonomy" id="7719"/>
    <lineage>
        <taxon>Eukaryota</taxon>
        <taxon>Metazoa</taxon>
        <taxon>Chordata</taxon>
        <taxon>Tunicata</taxon>
        <taxon>Ascidiacea</taxon>
        <taxon>Phlebobranchia</taxon>
        <taxon>Cionidae</taxon>
        <taxon>Ciona</taxon>
    </lineage>
</organism>
<dbReference type="GO" id="GO:0000254">
    <property type="term" value="F:C-4 methylsterol oxidase activity"/>
    <property type="evidence" value="ECO:0000318"/>
    <property type="project" value="GO_Central"/>
</dbReference>
<dbReference type="InParanoid" id="F6ZT48"/>
<dbReference type="PANTHER" id="PTHR11863">
    <property type="entry name" value="STEROL DESATURASE"/>
    <property type="match status" value="1"/>
</dbReference>
<dbReference type="EMBL" id="EAAA01001508">
    <property type="status" value="NOT_ANNOTATED_CDS"/>
    <property type="molecule type" value="Genomic_DNA"/>
</dbReference>
<dbReference type="AlphaFoldDB" id="F6ZT48"/>
<dbReference type="GO" id="GO:0016126">
    <property type="term" value="P:sterol biosynthetic process"/>
    <property type="evidence" value="ECO:0000318"/>
    <property type="project" value="GO_Central"/>
</dbReference>
<dbReference type="InterPro" id="IPR006694">
    <property type="entry name" value="Fatty_acid_hydroxylase"/>
</dbReference>
<feature type="transmembrane region" description="Helical" evidence="5">
    <location>
        <begin position="121"/>
        <end position="138"/>
    </location>
</feature>
<name>F6ZT48_CIOIN</name>
<dbReference type="Ensembl" id="ENSCINT00000007869.3">
    <property type="protein sequence ID" value="ENSCINP00000007869.3"/>
    <property type="gene ID" value="ENSCING00000003818.3"/>
</dbReference>
<feature type="domain" description="Fatty acid hydroxylase" evidence="6">
    <location>
        <begin position="125"/>
        <end position="231"/>
    </location>
</feature>
<dbReference type="InterPro" id="IPR050307">
    <property type="entry name" value="Sterol_Desaturase_Related"/>
</dbReference>
<dbReference type="GO" id="GO:0005789">
    <property type="term" value="C:endoplasmic reticulum membrane"/>
    <property type="evidence" value="ECO:0000318"/>
    <property type="project" value="GO_Central"/>
</dbReference>
<evidence type="ECO:0000256" key="4">
    <source>
        <dbReference type="ARBA" id="ARBA00023136"/>
    </source>
</evidence>
<dbReference type="GeneTree" id="ENSGT00940000157328"/>
<reference evidence="8" key="1">
    <citation type="journal article" date="2002" name="Science">
        <title>The draft genome of Ciona intestinalis: insights into chordate and vertebrate origins.</title>
        <authorList>
            <person name="Dehal P."/>
            <person name="Satou Y."/>
            <person name="Campbell R.K."/>
            <person name="Chapman J."/>
            <person name="Degnan B."/>
            <person name="De Tomaso A."/>
            <person name="Davidson B."/>
            <person name="Di Gregorio A."/>
            <person name="Gelpke M."/>
            <person name="Goodstein D.M."/>
            <person name="Harafuji N."/>
            <person name="Hastings K.E."/>
            <person name="Ho I."/>
            <person name="Hotta K."/>
            <person name="Huang W."/>
            <person name="Kawashima T."/>
            <person name="Lemaire P."/>
            <person name="Martinez D."/>
            <person name="Meinertzhagen I.A."/>
            <person name="Necula S."/>
            <person name="Nonaka M."/>
            <person name="Putnam N."/>
            <person name="Rash S."/>
            <person name="Saiga H."/>
            <person name="Satake M."/>
            <person name="Terry A."/>
            <person name="Yamada L."/>
            <person name="Wang H.G."/>
            <person name="Awazu S."/>
            <person name="Azumi K."/>
            <person name="Boore J."/>
            <person name="Branno M."/>
            <person name="Chin-Bow S."/>
            <person name="DeSantis R."/>
            <person name="Doyle S."/>
            <person name="Francino P."/>
            <person name="Keys D.N."/>
            <person name="Haga S."/>
            <person name="Hayashi H."/>
            <person name="Hino K."/>
            <person name="Imai K.S."/>
            <person name="Inaba K."/>
            <person name="Kano S."/>
            <person name="Kobayashi K."/>
            <person name="Kobayashi M."/>
            <person name="Lee B.I."/>
            <person name="Makabe K.W."/>
            <person name="Manohar C."/>
            <person name="Matassi G."/>
            <person name="Medina M."/>
            <person name="Mochizuki Y."/>
            <person name="Mount S."/>
            <person name="Morishita T."/>
            <person name="Miura S."/>
            <person name="Nakayama A."/>
            <person name="Nishizaka S."/>
            <person name="Nomoto H."/>
            <person name="Ohta F."/>
            <person name="Oishi K."/>
            <person name="Rigoutsos I."/>
            <person name="Sano M."/>
            <person name="Sasaki A."/>
            <person name="Sasakura Y."/>
            <person name="Shoguchi E."/>
            <person name="Shin-i T."/>
            <person name="Spagnuolo A."/>
            <person name="Stainier D."/>
            <person name="Suzuki M.M."/>
            <person name="Tassy O."/>
            <person name="Takatori N."/>
            <person name="Tokuoka M."/>
            <person name="Yagi K."/>
            <person name="Yoshizaki F."/>
            <person name="Wada S."/>
            <person name="Zhang C."/>
            <person name="Hyatt P.D."/>
            <person name="Larimer F."/>
            <person name="Detter C."/>
            <person name="Doggett N."/>
            <person name="Glavina T."/>
            <person name="Hawkins T."/>
            <person name="Richardson P."/>
            <person name="Lucas S."/>
            <person name="Kohara Y."/>
            <person name="Levine M."/>
            <person name="Satoh N."/>
            <person name="Rokhsar D.S."/>
        </authorList>
    </citation>
    <scope>NUCLEOTIDE SEQUENCE [LARGE SCALE GENOMIC DNA]</scope>
</reference>
<feature type="transmembrane region" description="Helical" evidence="5">
    <location>
        <begin position="29"/>
        <end position="52"/>
    </location>
</feature>
<feature type="transmembrane region" description="Helical" evidence="5">
    <location>
        <begin position="183"/>
        <end position="203"/>
    </location>
</feature>
<dbReference type="Pfam" id="PF04116">
    <property type="entry name" value="FA_hydroxylase"/>
    <property type="match status" value="1"/>
</dbReference>
<reference evidence="7" key="2">
    <citation type="journal article" date="2008" name="Genome Biol.">
        <title>Improved genome assembly and evidence-based global gene model set for the chordate Ciona intestinalis: new insight into intron and operon populations.</title>
        <authorList>
            <person name="Satou Y."/>
            <person name="Mineta K."/>
            <person name="Ogasawara M."/>
            <person name="Sasakura Y."/>
            <person name="Shoguchi E."/>
            <person name="Ueno K."/>
            <person name="Yamada L."/>
            <person name="Matsumoto J."/>
            <person name="Wasserscheid J."/>
            <person name="Dewar K."/>
            <person name="Wiley G.B."/>
            <person name="Macmil S.L."/>
            <person name="Roe B.A."/>
            <person name="Zeller R.W."/>
            <person name="Hastings K.E."/>
            <person name="Lemaire P."/>
            <person name="Lindquist E."/>
            <person name="Endo T."/>
            <person name="Hotta K."/>
            <person name="Inaba K."/>
        </authorList>
    </citation>
    <scope>NUCLEOTIDE SEQUENCE [LARGE SCALE GENOMIC DNA]</scope>
    <source>
        <strain evidence="7">wild type</strain>
    </source>
</reference>
<dbReference type="STRING" id="7719.ENSCINP00000007869"/>
<evidence type="ECO:0000256" key="1">
    <source>
        <dbReference type="ARBA" id="ARBA00004370"/>
    </source>
</evidence>
<dbReference type="HOGENOM" id="CLU_047036_1_0_1"/>